<dbReference type="PROSITE" id="PS50977">
    <property type="entry name" value="HTH_TETR_2"/>
    <property type="match status" value="1"/>
</dbReference>
<dbReference type="Proteomes" id="UP000241639">
    <property type="component" value="Unassembled WGS sequence"/>
</dbReference>
<accession>A0A2T4Z779</accession>
<evidence type="ECO:0000259" key="3">
    <source>
        <dbReference type="PROSITE" id="PS50977"/>
    </source>
</evidence>
<dbReference type="AlphaFoldDB" id="A0A2T4Z779"/>
<dbReference type="Pfam" id="PF14246">
    <property type="entry name" value="TetR_C_7"/>
    <property type="match status" value="1"/>
</dbReference>
<dbReference type="InterPro" id="IPR001647">
    <property type="entry name" value="HTH_TetR"/>
</dbReference>
<keyword evidence="5" id="KW-1185">Reference proteome</keyword>
<evidence type="ECO:0000313" key="4">
    <source>
        <dbReference type="EMBL" id="PTM57746.1"/>
    </source>
</evidence>
<dbReference type="EMBL" id="PZZP01000001">
    <property type="protein sequence ID" value="PTM57746.1"/>
    <property type="molecule type" value="Genomic_DNA"/>
</dbReference>
<evidence type="ECO:0000256" key="1">
    <source>
        <dbReference type="ARBA" id="ARBA00023125"/>
    </source>
</evidence>
<name>A0A2T4Z779_9BACL</name>
<evidence type="ECO:0000256" key="2">
    <source>
        <dbReference type="PROSITE-ProRule" id="PRU00335"/>
    </source>
</evidence>
<sequence>MDAIKTRDKILFAAIDLFAEKGFRAVTTIEIAKRASVSEMTVFRHFGTKKNILDYAIDKFSHDVPMQKIFQEQITWDLEKDLLMFSQECQKLMKKNKKAFRIIIQEIRHFPDLEDKMICKNPQKLRRLLVDYFTRMQEMGKMIQTAPEVPAMAVVSLCVVGTFDVEMLFTDVTADHFITDNIKIFARGLTP</sequence>
<comment type="caution">
    <text evidence="4">The sequence shown here is derived from an EMBL/GenBank/DDBJ whole genome shotgun (WGS) entry which is preliminary data.</text>
</comment>
<feature type="DNA-binding region" description="H-T-H motif" evidence="2">
    <location>
        <begin position="27"/>
        <end position="46"/>
    </location>
</feature>
<gene>
    <name evidence="4" type="ORF">C8J48_0298</name>
</gene>
<dbReference type="InterPro" id="IPR050109">
    <property type="entry name" value="HTH-type_TetR-like_transc_reg"/>
</dbReference>
<dbReference type="InterPro" id="IPR039536">
    <property type="entry name" value="TetR_C_Proteobacteria"/>
</dbReference>
<reference evidence="4 5" key="1">
    <citation type="submission" date="2018-04" db="EMBL/GenBank/DDBJ databases">
        <title>Genomic Encyclopedia of Archaeal and Bacterial Type Strains, Phase II (KMG-II): from individual species to whole genera.</title>
        <authorList>
            <person name="Goeker M."/>
        </authorList>
    </citation>
    <scope>NUCLEOTIDE SEQUENCE [LARGE SCALE GENOMIC DNA]</scope>
    <source>
        <strain evidence="4 5">DSM 45169</strain>
    </source>
</reference>
<protein>
    <submittedName>
        <fullName evidence="4">TetR family transcriptional regulator</fullName>
    </submittedName>
</protein>
<dbReference type="GO" id="GO:0000976">
    <property type="term" value="F:transcription cis-regulatory region binding"/>
    <property type="evidence" value="ECO:0007669"/>
    <property type="project" value="TreeGrafter"/>
</dbReference>
<proteinExistence type="predicted"/>
<dbReference type="PRINTS" id="PR00455">
    <property type="entry name" value="HTHTETR"/>
</dbReference>
<dbReference type="PANTHER" id="PTHR30055:SF226">
    <property type="entry name" value="HTH-TYPE TRANSCRIPTIONAL REGULATOR PKSA"/>
    <property type="match status" value="1"/>
</dbReference>
<dbReference type="Gene3D" id="1.10.357.10">
    <property type="entry name" value="Tetracycline Repressor, domain 2"/>
    <property type="match status" value="1"/>
</dbReference>
<keyword evidence="1 2" id="KW-0238">DNA-binding</keyword>
<dbReference type="InterPro" id="IPR009057">
    <property type="entry name" value="Homeodomain-like_sf"/>
</dbReference>
<dbReference type="GO" id="GO:0003700">
    <property type="term" value="F:DNA-binding transcription factor activity"/>
    <property type="evidence" value="ECO:0007669"/>
    <property type="project" value="TreeGrafter"/>
</dbReference>
<dbReference type="PANTHER" id="PTHR30055">
    <property type="entry name" value="HTH-TYPE TRANSCRIPTIONAL REGULATOR RUTR"/>
    <property type="match status" value="1"/>
</dbReference>
<feature type="domain" description="HTH tetR-type" evidence="3">
    <location>
        <begin position="4"/>
        <end position="64"/>
    </location>
</feature>
<organism evidence="4 5">
    <name type="scientific">Desmospora activa DSM 45169</name>
    <dbReference type="NCBI Taxonomy" id="1121389"/>
    <lineage>
        <taxon>Bacteria</taxon>
        <taxon>Bacillati</taxon>
        <taxon>Bacillota</taxon>
        <taxon>Bacilli</taxon>
        <taxon>Bacillales</taxon>
        <taxon>Thermoactinomycetaceae</taxon>
        <taxon>Desmospora</taxon>
    </lineage>
</organism>
<dbReference type="RefSeq" id="WP_170105057.1">
    <property type="nucleotide sequence ID" value="NZ_PZZP01000001.1"/>
</dbReference>
<dbReference type="Pfam" id="PF00440">
    <property type="entry name" value="TetR_N"/>
    <property type="match status" value="1"/>
</dbReference>
<evidence type="ECO:0000313" key="5">
    <source>
        <dbReference type="Proteomes" id="UP000241639"/>
    </source>
</evidence>
<dbReference type="SUPFAM" id="SSF46689">
    <property type="entry name" value="Homeodomain-like"/>
    <property type="match status" value="1"/>
</dbReference>